<dbReference type="PANTHER" id="PTHR33571:SF14">
    <property type="entry name" value="PROTEIN ADENYLYLTRANSFERASE MJ0435-RELATED"/>
    <property type="match status" value="1"/>
</dbReference>
<comment type="cofactor">
    <cofactor evidence="1">
        <name>Mg(2+)</name>
        <dbReference type="ChEBI" id="CHEBI:18420"/>
    </cofactor>
</comment>
<gene>
    <name evidence="11" type="ORF">JWG45_00060</name>
</gene>
<sequence>MTRDQVLENIRKNLLTIKSFGIESIGIFGSVARNENNQESDLDVLVNFREGQLTLDSYMDLKFYLENLFNCKVDLVTKSSIKPYFKEKILQEVVYAA</sequence>
<keyword evidence="8" id="KW-0460">Magnesium</keyword>
<keyword evidence="2" id="KW-1277">Toxin-antitoxin system</keyword>
<evidence type="ECO:0000259" key="10">
    <source>
        <dbReference type="Pfam" id="PF01909"/>
    </source>
</evidence>
<dbReference type="InterPro" id="IPR002934">
    <property type="entry name" value="Polymerase_NTP_transf_dom"/>
</dbReference>
<dbReference type="Gene3D" id="3.30.460.10">
    <property type="entry name" value="Beta Polymerase, domain 2"/>
    <property type="match status" value="1"/>
</dbReference>
<evidence type="ECO:0000256" key="4">
    <source>
        <dbReference type="ARBA" id="ARBA00022695"/>
    </source>
</evidence>
<evidence type="ECO:0000256" key="5">
    <source>
        <dbReference type="ARBA" id="ARBA00022723"/>
    </source>
</evidence>
<organism evidence="11 12">
    <name type="scientific">Leptospira ainlahdjerensis</name>
    <dbReference type="NCBI Taxonomy" id="2810033"/>
    <lineage>
        <taxon>Bacteria</taxon>
        <taxon>Pseudomonadati</taxon>
        <taxon>Spirochaetota</taxon>
        <taxon>Spirochaetia</taxon>
        <taxon>Leptospirales</taxon>
        <taxon>Leptospiraceae</taxon>
        <taxon>Leptospira</taxon>
    </lineage>
</organism>
<keyword evidence="7" id="KW-0067">ATP-binding</keyword>
<evidence type="ECO:0000313" key="12">
    <source>
        <dbReference type="Proteomes" id="UP000724686"/>
    </source>
</evidence>
<keyword evidence="5" id="KW-0479">Metal-binding</keyword>
<keyword evidence="4" id="KW-0548">Nucleotidyltransferase</keyword>
<evidence type="ECO:0000313" key="11">
    <source>
        <dbReference type="EMBL" id="MBM9575534.1"/>
    </source>
</evidence>
<reference evidence="11 12" key="1">
    <citation type="submission" date="2021-02" db="EMBL/GenBank/DDBJ databases">
        <title>Leptospira ainlahdjerensis sp. nov., Leptospira ainazelensis sp. nov., Leptospira abararensis sp. nov. and Leptospira chreensis sp. nov., four new species isolated from water sources in Algeria.</title>
        <authorList>
            <person name="Amara Korba A."/>
            <person name="Kainiu M."/>
            <person name="Vincent A.T."/>
            <person name="Mariet J.-F."/>
            <person name="Veyrier F.J."/>
            <person name="Goarant C."/>
            <person name="Picardeau M."/>
        </authorList>
    </citation>
    <scope>NUCLEOTIDE SEQUENCE [LARGE SCALE GENOMIC DNA]</scope>
    <source>
        <strain evidence="11 12">201903070</strain>
    </source>
</reference>
<evidence type="ECO:0000256" key="6">
    <source>
        <dbReference type="ARBA" id="ARBA00022741"/>
    </source>
</evidence>
<dbReference type="InterPro" id="IPR052038">
    <property type="entry name" value="Type-VII_TA_antitoxin"/>
</dbReference>
<comment type="caution">
    <text evidence="11">The sequence shown here is derived from an EMBL/GenBank/DDBJ whole genome shotgun (WGS) entry which is preliminary data.</text>
</comment>
<dbReference type="SUPFAM" id="SSF81301">
    <property type="entry name" value="Nucleotidyltransferase"/>
    <property type="match status" value="1"/>
</dbReference>
<comment type="similarity">
    <text evidence="9">Belongs to the MntA antitoxin family.</text>
</comment>
<protein>
    <submittedName>
        <fullName evidence="11">Nucleotidyltransferase family protein</fullName>
    </submittedName>
</protein>
<name>A0ABS2U566_9LEPT</name>
<keyword evidence="6" id="KW-0547">Nucleotide-binding</keyword>
<dbReference type="InterPro" id="IPR043519">
    <property type="entry name" value="NT_sf"/>
</dbReference>
<keyword evidence="3" id="KW-0808">Transferase</keyword>
<evidence type="ECO:0000256" key="9">
    <source>
        <dbReference type="ARBA" id="ARBA00038276"/>
    </source>
</evidence>
<evidence type="ECO:0000256" key="3">
    <source>
        <dbReference type="ARBA" id="ARBA00022679"/>
    </source>
</evidence>
<keyword evidence="12" id="KW-1185">Reference proteome</keyword>
<proteinExistence type="inferred from homology"/>
<evidence type="ECO:0000256" key="2">
    <source>
        <dbReference type="ARBA" id="ARBA00022649"/>
    </source>
</evidence>
<dbReference type="Pfam" id="PF01909">
    <property type="entry name" value="NTP_transf_2"/>
    <property type="match status" value="1"/>
</dbReference>
<dbReference type="RefSeq" id="WP_205277767.1">
    <property type="nucleotide sequence ID" value="NZ_JAFFPU010000002.1"/>
</dbReference>
<evidence type="ECO:0000256" key="8">
    <source>
        <dbReference type="ARBA" id="ARBA00022842"/>
    </source>
</evidence>
<dbReference type="Proteomes" id="UP000724686">
    <property type="component" value="Unassembled WGS sequence"/>
</dbReference>
<feature type="domain" description="Polymerase nucleotidyl transferase" evidence="10">
    <location>
        <begin position="8"/>
        <end position="95"/>
    </location>
</feature>
<dbReference type="CDD" id="cd05403">
    <property type="entry name" value="NT_KNTase_like"/>
    <property type="match status" value="1"/>
</dbReference>
<evidence type="ECO:0000256" key="1">
    <source>
        <dbReference type="ARBA" id="ARBA00001946"/>
    </source>
</evidence>
<evidence type="ECO:0000256" key="7">
    <source>
        <dbReference type="ARBA" id="ARBA00022840"/>
    </source>
</evidence>
<dbReference type="PANTHER" id="PTHR33571">
    <property type="entry name" value="SSL8005 PROTEIN"/>
    <property type="match status" value="1"/>
</dbReference>
<dbReference type="EMBL" id="JAFFPU010000002">
    <property type="protein sequence ID" value="MBM9575534.1"/>
    <property type="molecule type" value="Genomic_DNA"/>
</dbReference>
<accession>A0ABS2U566</accession>